<comment type="caution">
    <text evidence="11">Lacks conserved residue(s) required for the propagation of feature annotation.</text>
</comment>
<feature type="domain" description="Cation-transporting P-type ATPase C-terminal" evidence="12">
    <location>
        <begin position="365"/>
        <end position="453"/>
    </location>
</feature>
<comment type="subcellular location">
    <subcellularLocation>
        <location evidence="11">Membrane</location>
        <topology evidence="11">Multi-pass membrane protein</topology>
    </subcellularLocation>
</comment>
<evidence type="ECO:0000256" key="5">
    <source>
        <dbReference type="ARBA" id="ARBA00022842"/>
    </source>
</evidence>
<evidence type="ECO:0000259" key="12">
    <source>
        <dbReference type="Pfam" id="PF00689"/>
    </source>
</evidence>
<comment type="caution">
    <text evidence="13">The sequence shown here is derived from an EMBL/GenBank/DDBJ whole genome shotgun (WGS) entry which is preliminary data.</text>
</comment>
<feature type="transmembrane region" description="Helical" evidence="11">
    <location>
        <begin position="433"/>
        <end position="454"/>
    </location>
</feature>
<evidence type="ECO:0000256" key="10">
    <source>
        <dbReference type="ARBA" id="ARBA00048694"/>
    </source>
</evidence>
<comment type="function">
    <text evidence="11">Catalyzes the hydrolysis of ATP coupled with the transport of calcium.</text>
</comment>
<dbReference type="GO" id="GO:0005516">
    <property type="term" value="F:calmodulin binding"/>
    <property type="evidence" value="ECO:0007669"/>
    <property type="project" value="UniProtKB-KW"/>
</dbReference>
<evidence type="ECO:0000256" key="7">
    <source>
        <dbReference type="ARBA" id="ARBA00022989"/>
    </source>
</evidence>
<evidence type="ECO:0000256" key="9">
    <source>
        <dbReference type="ARBA" id="ARBA00023136"/>
    </source>
</evidence>
<evidence type="ECO:0000256" key="1">
    <source>
        <dbReference type="ARBA" id="ARBA00006124"/>
    </source>
</evidence>
<dbReference type="Proteomes" id="UP001457282">
    <property type="component" value="Unassembled WGS sequence"/>
</dbReference>
<dbReference type="Gene3D" id="3.40.50.1000">
    <property type="entry name" value="HAD superfamily/HAD-like"/>
    <property type="match status" value="1"/>
</dbReference>
<comment type="catalytic activity">
    <reaction evidence="10 11">
        <text>Ca(2+)(in) + ATP + H2O = Ca(2+)(out) + ADP + phosphate + H(+)</text>
        <dbReference type="Rhea" id="RHEA:18105"/>
        <dbReference type="ChEBI" id="CHEBI:15377"/>
        <dbReference type="ChEBI" id="CHEBI:15378"/>
        <dbReference type="ChEBI" id="CHEBI:29108"/>
        <dbReference type="ChEBI" id="CHEBI:30616"/>
        <dbReference type="ChEBI" id="CHEBI:43474"/>
        <dbReference type="ChEBI" id="CHEBI:456216"/>
        <dbReference type="EC" id="7.2.2.10"/>
    </reaction>
</comment>
<feature type="domain" description="Cation-transporting P-type ATPase C-terminal" evidence="12">
    <location>
        <begin position="296"/>
        <end position="342"/>
    </location>
</feature>
<dbReference type="Pfam" id="PF00689">
    <property type="entry name" value="Cation_ATPase_C"/>
    <property type="match status" value="2"/>
</dbReference>
<proteinExistence type="inferred from homology"/>
<dbReference type="GO" id="GO:0005388">
    <property type="term" value="F:P-type calcium transporter activity"/>
    <property type="evidence" value="ECO:0007669"/>
    <property type="project" value="UniProtKB-EC"/>
</dbReference>
<evidence type="ECO:0000256" key="3">
    <source>
        <dbReference type="ARBA" id="ARBA00022692"/>
    </source>
</evidence>
<evidence type="ECO:0000313" key="13">
    <source>
        <dbReference type="EMBL" id="KAK9924013.1"/>
    </source>
</evidence>
<dbReference type="GO" id="GO:0005886">
    <property type="term" value="C:plasma membrane"/>
    <property type="evidence" value="ECO:0007669"/>
    <property type="project" value="TreeGrafter"/>
</dbReference>
<dbReference type="PRINTS" id="PR00119">
    <property type="entry name" value="CATATPASE"/>
</dbReference>
<protein>
    <recommendedName>
        <fullName evidence="11">Calcium-transporting ATPase</fullName>
        <ecNumber evidence="11">7.2.2.10</ecNumber>
    </recommendedName>
</protein>
<gene>
    <name evidence="13" type="ORF">M0R45_032403</name>
</gene>
<dbReference type="InterPro" id="IPR023299">
    <property type="entry name" value="ATPase_P-typ_cyto_dom_N"/>
</dbReference>
<sequence>MKLGMKKKRGGVALKGTDSKVHIHWKGAAEIVLASCAEYLDSNGCSQNINQDKEFFKTAIDDMAESSLRCVAIAYRPYELDKVPTEEEHLSEWSLPEDNLVLLAIVGIKDPCRPGVKEAVKLCTEAGVKVRMVTGDNLQTAKAIALECGILCSVEDATEPNIIEGKTFRALPEGEREQVAKKITVMGRSSPNDKLLLVQALRRGGDVVAVTGDGTNDAPALHEADIGLSMGIQGTEVAKESSDIIILDDNFASVVKVVRWGRSVYANIQKFIQFQLTVNVAALIINVVAAVSSGHVPLNAVQLLWVNLIMDTLGALALATEPPTDDLMHRSPVGRRAPLIKTHVEEPTHSGSVSRDTNTHAASVKNTVIFNAFVFCQILNEFNARKPEELNVFSGVTKNYLFMGIIGGTFILQIMIIQFLGKFTKTVLLTWQQWLICLGIAIVGWPLAIVGKLIPVPKTPFYQYFRKPYKWCRRACNI</sequence>
<keyword evidence="6" id="KW-0112">Calmodulin-binding</keyword>
<evidence type="ECO:0000256" key="2">
    <source>
        <dbReference type="ARBA" id="ARBA00022448"/>
    </source>
</evidence>
<keyword evidence="2 11" id="KW-0813">Transport</keyword>
<keyword evidence="14" id="KW-1185">Reference proteome</keyword>
<dbReference type="InterPro" id="IPR023214">
    <property type="entry name" value="HAD_sf"/>
</dbReference>
<reference evidence="13 14" key="1">
    <citation type="journal article" date="2023" name="G3 (Bethesda)">
        <title>A chromosome-length genome assembly and annotation of blackberry (Rubus argutus, cv. 'Hillquist').</title>
        <authorList>
            <person name="Bruna T."/>
            <person name="Aryal R."/>
            <person name="Dudchenko O."/>
            <person name="Sargent D.J."/>
            <person name="Mead D."/>
            <person name="Buti M."/>
            <person name="Cavallini A."/>
            <person name="Hytonen T."/>
            <person name="Andres J."/>
            <person name="Pham M."/>
            <person name="Weisz D."/>
            <person name="Mascagni F."/>
            <person name="Usai G."/>
            <person name="Natali L."/>
            <person name="Bassil N."/>
            <person name="Fernandez G.E."/>
            <person name="Lomsadze A."/>
            <person name="Armour M."/>
            <person name="Olukolu B."/>
            <person name="Poorten T."/>
            <person name="Britton C."/>
            <person name="Davik J."/>
            <person name="Ashrafi H."/>
            <person name="Aiden E.L."/>
            <person name="Borodovsky M."/>
            <person name="Worthington M."/>
        </authorList>
    </citation>
    <scope>NUCLEOTIDE SEQUENCE [LARGE SCALE GENOMIC DNA]</scope>
    <source>
        <strain evidence="13">PI 553951</strain>
    </source>
</reference>
<keyword evidence="4" id="KW-0479">Metal-binding</keyword>
<dbReference type="SUPFAM" id="SSF81665">
    <property type="entry name" value="Calcium ATPase, transmembrane domain M"/>
    <property type="match status" value="1"/>
</dbReference>
<dbReference type="InterPro" id="IPR006068">
    <property type="entry name" value="ATPase_P-typ_cation-transptr_C"/>
</dbReference>
<evidence type="ECO:0000256" key="4">
    <source>
        <dbReference type="ARBA" id="ARBA00022723"/>
    </source>
</evidence>
<evidence type="ECO:0000256" key="11">
    <source>
        <dbReference type="RuleBase" id="RU361146"/>
    </source>
</evidence>
<evidence type="ECO:0000256" key="6">
    <source>
        <dbReference type="ARBA" id="ARBA00022860"/>
    </source>
</evidence>
<dbReference type="EC" id="7.2.2.10" evidence="11"/>
<dbReference type="InterPro" id="IPR006408">
    <property type="entry name" value="P-type_ATPase_IIB"/>
</dbReference>
<keyword evidence="11" id="KW-0067">ATP-binding</keyword>
<dbReference type="GO" id="GO:0005524">
    <property type="term" value="F:ATP binding"/>
    <property type="evidence" value="ECO:0007669"/>
    <property type="project" value="UniProtKB-KW"/>
</dbReference>
<keyword evidence="11" id="KW-0547">Nucleotide-binding</keyword>
<dbReference type="PANTHER" id="PTHR24093:SF520">
    <property type="entry name" value="CALCIUM-TRANSPORTING ATPASE 9, PLASMA MEMBRANE-TYPE"/>
    <property type="match status" value="1"/>
</dbReference>
<dbReference type="InterPro" id="IPR023298">
    <property type="entry name" value="ATPase_P-typ_TM_dom_sf"/>
</dbReference>
<comment type="similarity">
    <text evidence="1 11">Belongs to the cation transport ATPase (P-type) (TC 3.A.3) family. Type IIB subfamily.</text>
</comment>
<keyword evidence="11" id="KW-0106">Calcium</keyword>
<evidence type="ECO:0000313" key="14">
    <source>
        <dbReference type="Proteomes" id="UP001457282"/>
    </source>
</evidence>
<feature type="transmembrane region" description="Helical" evidence="11">
    <location>
        <begin position="271"/>
        <end position="291"/>
    </location>
</feature>
<feature type="transmembrane region" description="Helical" evidence="11">
    <location>
        <begin position="400"/>
        <end position="421"/>
    </location>
</feature>
<keyword evidence="5" id="KW-0460">Magnesium</keyword>
<dbReference type="SUPFAM" id="SSF56784">
    <property type="entry name" value="HAD-like"/>
    <property type="match status" value="1"/>
</dbReference>
<dbReference type="NCBIfam" id="TIGR01517">
    <property type="entry name" value="ATPase-IIB_Ca"/>
    <property type="match status" value="1"/>
</dbReference>
<keyword evidence="3 11" id="KW-0812">Transmembrane</keyword>
<dbReference type="GO" id="GO:0016887">
    <property type="term" value="F:ATP hydrolysis activity"/>
    <property type="evidence" value="ECO:0007669"/>
    <property type="project" value="InterPro"/>
</dbReference>
<accession>A0AAW1WK50</accession>
<dbReference type="Gene3D" id="3.40.1110.10">
    <property type="entry name" value="Calcium-transporting ATPase, cytoplasmic domain N"/>
    <property type="match status" value="1"/>
</dbReference>
<keyword evidence="9 11" id="KW-0472">Membrane</keyword>
<dbReference type="Pfam" id="PF13246">
    <property type="entry name" value="Cation_ATPase"/>
    <property type="match status" value="1"/>
</dbReference>
<keyword evidence="11" id="KW-0109">Calcium transport</keyword>
<keyword evidence="8 11" id="KW-0406">Ion transport</keyword>
<evidence type="ECO:0000256" key="8">
    <source>
        <dbReference type="ARBA" id="ARBA00023065"/>
    </source>
</evidence>
<dbReference type="GO" id="GO:0046872">
    <property type="term" value="F:metal ion binding"/>
    <property type="evidence" value="ECO:0007669"/>
    <property type="project" value="UniProtKB-KW"/>
</dbReference>
<keyword evidence="7 11" id="KW-1133">Transmembrane helix</keyword>
<dbReference type="PANTHER" id="PTHR24093">
    <property type="entry name" value="CATION TRANSPORTING ATPASE"/>
    <property type="match status" value="1"/>
</dbReference>
<dbReference type="EMBL" id="JBEDUW010000006">
    <property type="protein sequence ID" value="KAK9924013.1"/>
    <property type="molecule type" value="Genomic_DNA"/>
</dbReference>
<organism evidence="13 14">
    <name type="scientific">Rubus argutus</name>
    <name type="common">Southern blackberry</name>
    <dbReference type="NCBI Taxonomy" id="59490"/>
    <lineage>
        <taxon>Eukaryota</taxon>
        <taxon>Viridiplantae</taxon>
        <taxon>Streptophyta</taxon>
        <taxon>Embryophyta</taxon>
        <taxon>Tracheophyta</taxon>
        <taxon>Spermatophyta</taxon>
        <taxon>Magnoliopsida</taxon>
        <taxon>eudicotyledons</taxon>
        <taxon>Gunneridae</taxon>
        <taxon>Pentapetalae</taxon>
        <taxon>rosids</taxon>
        <taxon>fabids</taxon>
        <taxon>Rosales</taxon>
        <taxon>Rosaceae</taxon>
        <taxon>Rosoideae</taxon>
        <taxon>Rosoideae incertae sedis</taxon>
        <taxon>Rubus</taxon>
    </lineage>
</organism>
<dbReference type="Gene3D" id="1.20.1110.10">
    <property type="entry name" value="Calcium-transporting ATPase, transmembrane domain"/>
    <property type="match status" value="2"/>
</dbReference>
<dbReference type="InterPro" id="IPR036412">
    <property type="entry name" value="HAD-like_sf"/>
</dbReference>
<dbReference type="NCBIfam" id="TIGR01494">
    <property type="entry name" value="ATPase_P-type"/>
    <property type="match status" value="1"/>
</dbReference>
<dbReference type="AlphaFoldDB" id="A0AAW1WK50"/>
<dbReference type="FunFam" id="3.40.50.1000:FF:000011">
    <property type="entry name" value="Calcium-transporting ATPase"/>
    <property type="match status" value="1"/>
</dbReference>
<name>A0AAW1WK50_RUBAR</name>
<dbReference type="InterPro" id="IPR001757">
    <property type="entry name" value="P_typ_ATPase"/>
</dbReference>